<gene>
    <name evidence="6" type="primary">LOC100838506</name>
    <name evidence="5" type="ORF">BRADI_4g20140v3</name>
</gene>
<dbReference type="FunCoup" id="A0A2K2CNT0">
    <property type="interactions" value="664"/>
</dbReference>
<keyword evidence="2" id="KW-0341">Growth regulation</keyword>
<dbReference type="ExpressionAtlas" id="A0A2K2CNT0">
    <property type="expression patterns" value="baseline and differential"/>
</dbReference>
<proteinExistence type="predicted"/>
<dbReference type="InterPro" id="IPR014002">
    <property type="entry name" value="Agenet_dom_plant"/>
</dbReference>
<name>A0A2K2CNT0_BRADI</name>
<dbReference type="EMBL" id="CM000883">
    <property type="protein sequence ID" value="PNT63701.1"/>
    <property type="molecule type" value="Genomic_DNA"/>
</dbReference>
<protein>
    <recommendedName>
        <fullName evidence="4">Agenet domain-containing protein</fullName>
    </recommendedName>
</protein>
<feature type="domain" description="Agenet" evidence="4">
    <location>
        <begin position="161"/>
        <end position="227"/>
    </location>
</feature>
<keyword evidence="1" id="KW-0813">Transport</keyword>
<dbReference type="Proteomes" id="UP000008810">
    <property type="component" value="Chromosome 4"/>
</dbReference>
<feature type="compositionally biased region" description="Pro residues" evidence="3">
    <location>
        <begin position="33"/>
        <end position="42"/>
    </location>
</feature>
<accession>A0A2K2CNT0</accession>
<dbReference type="PANTHER" id="PTHR31917">
    <property type="entry name" value="AGENET DOMAIN-CONTAINING PROTEIN-RELATED"/>
    <property type="match status" value="1"/>
</dbReference>
<dbReference type="OrthoDB" id="938602at2759"/>
<evidence type="ECO:0000313" key="5">
    <source>
        <dbReference type="EMBL" id="PNT63701.1"/>
    </source>
</evidence>
<evidence type="ECO:0000256" key="2">
    <source>
        <dbReference type="ARBA" id="ARBA00022604"/>
    </source>
</evidence>
<evidence type="ECO:0000313" key="6">
    <source>
        <dbReference type="EnsemblPlants" id="PNT63701"/>
    </source>
</evidence>
<dbReference type="CDD" id="cd20406">
    <property type="entry name" value="Tudor_Agenet_AtDUF_rpt2_4"/>
    <property type="match status" value="1"/>
</dbReference>
<dbReference type="AlphaFoldDB" id="A0A2K2CNT0"/>
<sequence length="932" mass="102795">MVHSQFPTSCAMGNRVPTTSLQPANLHKTPQPTSSPPPPPFSLPLLSPHPRKNRPHIRTFAPMGRGRPKKRPPVSSSSDSEDDLMLPVGEEVEVRSDDPGFVGSFYEATVAGHLLSSGGRGCYTVAYSTLEGEDGQPLRETADAADVRPRPPPPPEEEGRRGFAVYEMVEAFHNEGWWAGVVSVVPPPQPVVGGDCGPRVYKVTFPTSRELLEFEETALRPHRVFQDGRWVPAAEVDNRSPLFSEGVHVEVSQSAKRFGESWSPATISKVIGATVFLVQYMHTGEDGELATEILDSQYIRPARDINSMDSKYRFSPSSHVEVFHEGSWWPGVILEVLGSGIKKKYVVNLNNHDLLTVENTLLRSQFDWDGKKWVRCLKEKPANPPGLTSRKRSISAALSLYNDGGEVSNKPSSCGDKKSKNADLSSKIMSPLLPVCNENDEVDHQSSSYPEETVEQGNAVLALGSRLSLPSLPFMAGFGHLSSSSVTQSSHLEQSSSQIITISSMQQSRQLQASLFGAFGQPRPAPQGPLLGTRSFNTEFRSIKGSKKVLTDPEKQSTDEFCYLMASTEQKNLNVGTGIDHPETPEKGIYSKTIEEASNIIAISEDLSELPNDVTPECGIPSEMNMEIYIDLTPREDTRGSHEGIDEDNQGNVAGLPSNGRSTQYTNIDSPLSVTSLAALKGDVVIMESPTKKLAPNEQHTMSQQGRTSAMVECAGESSQSIKRPTVTLLSSVGTSNSTETESLAIQHLPFVKTSPMWAQIEALEIFSKVPQRPNFHQFQQYGVEISEGMALGLMFSFAILAESIYRLDVQDDQGLLEEKMKSLSSLEENGFDVRDLRSRLETLIHVKNSRVQLQDAMKELGERITHKETDDRELGTQIRMLAMTVHHLELHAYLLRGILRSATSQKMNNAMDILRLKTEVSELERSYLSPW</sequence>
<feature type="region of interest" description="Disordered" evidence="3">
    <location>
        <begin position="1"/>
        <end position="84"/>
    </location>
</feature>
<dbReference type="InterPro" id="IPR007930">
    <property type="entry name" value="DUF724"/>
</dbReference>
<dbReference type="PANTHER" id="PTHR31917:SF147">
    <property type="entry name" value="AGENET DOMAIN-CONTAINING PROTEIN"/>
    <property type="match status" value="1"/>
</dbReference>
<dbReference type="Pfam" id="PF05641">
    <property type="entry name" value="Agenet"/>
    <property type="match status" value="2"/>
</dbReference>
<keyword evidence="7" id="KW-1185">Reference proteome</keyword>
<feature type="domain" description="Agenet" evidence="4">
    <location>
        <begin position="84"/>
        <end position="155"/>
    </location>
</feature>
<evidence type="ECO:0000256" key="1">
    <source>
        <dbReference type="ARBA" id="ARBA00022448"/>
    </source>
</evidence>
<reference evidence="6" key="3">
    <citation type="submission" date="2018-08" db="UniProtKB">
        <authorList>
            <consortium name="EnsemblPlants"/>
        </authorList>
    </citation>
    <scope>IDENTIFICATION</scope>
    <source>
        <strain evidence="6">cv. Bd21</strain>
    </source>
</reference>
<feature type="compositionally biased region" description="Basic and acidic residues" evidence="3">
    <location>
        <begin position="136"/>
        <end position="149"/>
    </location>
</feature>
<dbReference type="EnsemblPlants" id="PNT63701">
    <property type="protein sequence ID" value="PNT63701"/>
    <property type="gene ID" value="BRADI_4g20140v3"/>
</dbReference>
<feature type="domain" description="Agenet" evidence="4">
    <location>
        <begin position="312"/>
        <end position="370"/>
    </location>
</feature>
<dbReference type="Pfam" id="PF05266">
    <property type="entry name" value="DUF724"/>
    <property type="match status" value="1"/>
</dbReference>
<feature type="domain" description="Agenet" evidence="4">
    <location>
        <begin position="241"/>
        <end position="307"/>
    </location>
</feature>
<evidence type="ECO:0000259" key="4">
    <source>
        <dbReference type="SMART" id="SM00743"/>
    </source>
</evidence>
<reference evidence="5 6" key="1">
    <citation type="journal article" date="2010" name="Nature">
        <title>Genome sequencing and analysis of the model grass Brachypodium distachyon.</title>
        <authorList>
            <consortium name="International Brachypodium Initiative"/>
        </authorList>
    </citation>
    <scope>NUCLEOTIDE SEQUENCE [LARGE SCALE GENOMIC DNA]</scope>
    <source>
        <strain evidence="5 6">Bd21</strain>
    </source>
</reference>
<dbReference type="Gramene" id="PNT63701">
    <property type="protein sequence ID" value="PNT63701"/>
    <property type="gene ID" value="BRADI_4g20140v3"/>
</dbReference>
<dbReference type="InterPro" id="IPR008395">
    <property type="entry name" value="Agenet-like_dom"/>
</dbReference>
<dbReference type="SMART" id="SM00743">
    <property type="entry name" value="Agenet"/>
    <property type="match status" value="4"/>
</dbReference>
<reference evidence="5" key="2">
    <citation type="submission" date="2017-06" db="EMBL/GenBank/DDBJ databases">
        <title>WGS assembly of Brachypodium distachyon.</title>
        <authorList>
            <consortium name="The International Brachypodium Initiative"/>
            <person name="Lucas S."/>
            <person name="Harmon-Smith M."/>
            <person name="Lail K."/>
            <person name="Tice H."/>
            <person name="Grimwood J."/>
            <person name="Bruce D."/>
            <person name="Barry K."/>
            <person name="Shu S."/>
            <person name="Lindquist E."/>
            <person name="Wang M."/>
            <person name="Pitluck S."/>
            <person name="Vogel J.P."/>
            <person name="Garvin D.F."/>
            <person name="Mockler T.C."/>
            <person name="Schmutz J."/>
            <person name="Rokhsar D."/>
            <person name="Bevan M.W."/>
        </authorList>
    </citation>
    <scope>NUCLEOTIDE SEQUENCE</scope>
    <source>
        <strain evidence="5">Bd21</strain>
    </source>
</reference>
<evidence type="ECO:0000313" key="7">
    <source>
        <dbReference type="Proteomes" id="UP000008810"/>
    </source>
</evidence>
<evidence type="ECO:0000256" key="3">
    <source>
        <dbReference type="SAM" id="MobiDB-lite"/>
    </source>
</evidence>
<feature type="region of interest" description="Disordered" evidence="3">
    <location>
        <begin position="133"/>
        <end position="160"/>
    </location>
</feature>
<organism evidence="5">
    <name type="scientific">Brachypodium distachyon</name>
    <name type="common">Purple false brome</name>
    <name type="synonym">Trachynia distachya</name>
    <dbReference type="NCBI Taxonomy" id="15368"/>
    <lineage>
        <taxon>Eukaryota</taxon>
        <taxon>Viridiplantae</taxon>
        <taxon>Streptophyta</taxon>
        <taxon>Embryophyta</taxon>
        <taxon>Tracheophyta</taxon>
        <taxon>Spermatophyta</taxon>
        <taxon>Magnoliopsida</taxon>
        <taxon>Liliopsida</taxon>
        <taxon>Poales</taxon>
        <taxon>Poaceae</taxon>
        <taxon>BOP clade</taxon>
        <taxon>Pooideae</taxon>
        <taxon>Stipodae</taxon>
        <taxon>Brachypodieae</taxon>
        <taxon>Brachypodium</taxon>
    </lineage>
</organism>
<feature type="region of interest" description="Disordered" evidence="3">
    <location>
        <begin position="637"/>
        <end position="659"/>
    </location>
</feature>